<evidence type="ECO:0000256" key="1">
    <source>
        <dbReference type="SAM" id="MobiDB-lite"/>
    </source>
</evidence>
<evidence type="ECO:0000313" key="3">
    <source>
        <dbReference type="Proteomes" id="UP001159363"/>
    </source>
</evidence>
<reference evidence="2 3" key="1">
    <citation type="submission" date="2023-02" db="EMBL/GenBank/DDBJ databases">
        <title>LHISI_Scaffold_Assembly.</title>
        <authorList>
            <person name="Stuart O.P."/>
            <person name="Cleave R."/>
            <person name="Magrath M.J.L."/>
            <person name="Mikheyev A.S."/>
        </authorList>
    </citation>
    <scope>NUCLEOTIDE SEQUENCE [LARGE SCALE GENOMIC DNA]</scope>
    <source>
        <strain evidence="2">Daus_M_001</strain>
        <tissue evidence="2">Leg muscle</tissue>
    </source>
</reference>
<feature type="region of interest" description="Disordered" evidence="1">
    <location>
        <begin position="32"/>
        <end position="59"/>
    </location>
</feature>
<dbReference type="Proteomes" id="UP001159363">
    <property type="component" value="Chromosome 4"/>
</dbReference>
<keyword evidence="3" id="KW-1185">Reference proteome</keyword>
<feature type="compositionally biased region" description="Basic and acidic residues" evidence="1">
    <location>
        <begin position="32"/>
        <end position="49"/>
    </location>
</feature>
<organism evidence="2 3">
    <name type="scientific">Dryococelus australis</name>
    <dbReference type="NCBI Taxonomy" id="614101"/>
    <lineage>
        <taxon>Eukaryota</taxon>
        <taxon>Metazoa</taxon>
        <taxon>Ecdysozoa</taxon>
        <taxon>Arthropoda</taxon>
        <taxon>Hexapoda</taxon>
        <taxon>Insecta</taxon>
        <taxon>Pterygota</taxon>
        <taxon>Neoptera</taxon>
        <taxon>Polyneoptera</taxon>
        <taxon>Phasmatodea</taxon>
        <taxon>Verophasmatodea</taxon>
        <taxon>Anareolatae</taxon>
        <taxon>Phasmatidae</taxon>
        <taxon>Eurycanthinae</taxon>
        <taxon>Dryococelus</taxon>
    </lineage>
</organism>
<accession>A0ABQ9HEZ6</accession>
<gene>
    <name evidence="2" type="ORF">PR048_014731</name>
</gene>
<name>A0ABQ9HEZ6_9NEOP</name>
<dbReference type="EMBL" id="JARBHB010000005">
    <property type="protein sequence ID" value="KAJ8882900.1"/>
    <property type="molecule type" value="Genomic_DNA"/>
</dbReference>
<comment type="caution">
    <text evidence="2">The sequence shown here is derived from an EMBL/GenBank/DDBJ whole genome shotgun (WGS) entry which is preliminary data.</text>
</comment>
<protein>
    <submittedName>
        <fullName evidence="2">Uncharacterized protein</fullName>
    </submittedName>
</protein>
<evidence type="ECO:0000313" key="2">
    <source>
        <dbReference type="EMBL" id="KAJ8882900.1"/>
    </source>
</evidence>
<proteinExistence type="predicted"/>
<sequence>MEIAVNAFRKTGLYLINIDGFREYDFGVHSHQPTFDRDVDTNRSAHDASSDAGPSNAPRILPVNIAQASGADPSNTPRILPVNIALSYNTSLSDAGRTLP</sequence>